<dbReference type="InterPro" id="IPR011545">
    <property type="entry name" value="DEAD/DEAH_box_helicase_dom"/>
</dbReference>
<evidence type="ECO:0000256" key="2">
    <source>
        <dbReference type="ARBA" id="ARBA00022801"/>
    </source>
</evidence>
<dbReference type="PANTHER" id="PTHR47959:SF13">
    <property type="entry name" value="ATP-DEPENDENT RNA HELICASE RHLE"/>
    <property type="match status" value="1"/>
</dbReference>
<evidence type="ECO:0000256" key="7">
    <source>
        <dbReference type="SAM" id="MobiDB-lite"/>
    </source>
</evidence>
<dbReference type="PANTHER" id="PTHR47959">
    <property type="entry name" value="ATP-DEPENDENT RNA HELICASE RHLE-RELATED"/>
    <property type="match status" value="1"/>
</dbReference>
<evidence type="ECO:0000259" key="10">
    <source>
        <dbReference type="PROSITE" id="PS51195"/>
    </source>
</evidence>
<feature type="region of interest" description="Disordered" evidence="7">
    <location>
        <begin position="371"/>
        <end position="430"/>
    </location>
</feature>
<protein>
    <recommendedName>
        <fullName evidence="13">DEAD/DEAH box helicase</fullName>
    </recommendedName>
</protein>
<dbReference type="GO" id="GO:0005524">
    <property type="term" value="F:ATP binding"/>
    <property type="evidence" value="ECO:0007669"/>
    <property type="project" value="UniProtKB-KW"/>
</dbReference>
<keyword evidence="1" id="KW-0547">Nucleotide-binding</keyword>
<evidence type="ECO:0000256" key="4">
    <source>
        <dbReference type="ARBA" id="ARBA00022840"/>
    </source>
</evidence>
<organism evidence="11 12">
    <name type="scientific">Candidatus Buchananbacteria bacterium RIFCSPHIGHO2_02_FULL_56_16</name>
    <dbReference type="NCBI Taxonomy" id="1797542"/>
    <lineage>
        <taxon>Bacteria</taxon>
        <taxon>Candidatus Buchananiibacteriota</taxon>
    </lineage>
</organism>
<dbReference type="Pfam" id="PF00271">
    <property type="entry name" value="Helicase_C"/>
    <property type="match status" value="1"/>
</dbReference>
<dbReference type="InterPro" id="IPR044742">
    <property type="entry name" value="DEAD/DEAH_RhlB"/>
</dbReference>
<feature type="domain" description="DEAD-box RNA helicase Q" evidence="10">
    <location>
        <begin position="9"/>
        <end position="37"/>
    </location>
</feature>
<dbReference type="GO" id="GO:0005829">
    <property type="term" value="C:cytosol"/>
    <property type="evidence" value="ECO:0007669"/>
    <property type="project" value="TreeGrafter"/>
</dbReference>
<dbReference type="STRING" id="1797542.A3J59_02875"/>
<evidence type="ECO:0000256" key="6">
    <source>
        <dbReference type="PROSITE-ProRule" id="PRU00552"/>
    </source>
</evidence>
<comment type="similarity">
    <text evidence="5">Belongs to the DEAD box helicase family.</text>
</comment>
<dbReference type="Gene3D" id="3.40.50.300">
    <property type="entry name" value="P-loop containing nucleotide triphosphate hydrolases"/>
    <property type="match status" value="2"/>
</dbReference>
<evidence type="ECO:0000256" key="3">
    <source>
        <dbReference type="ARBA" id="ARBA00022806"/>
    </source>
</evidence>
<accession>A0A1G1YFS3</accession>
<keyword evidence="3" id="KW-0347">Helicase</keyword>
<dbReference type="InterPro" id="IPR014014">
    <property type="entry name" value="RNA_helicase_DEAD_Q_motif"/>
</dbReference>
<dbReference type="SMART" id="SM00487">
    <property type="entry name" value="DEXDc"/>
    <property type="match status" value="1"/>
</dbReference>
<dbReference type="Pfam" id="PF00270">
    <property type="entry name" value="DEAD"/>
    <property type="match status" value="1"/>
</dbReference>
<dbReference type="AlphaFoldDB" id="A0A1G1YFS3"/>
<evidence type="ECO:0000259" key="9">
    <source>
        <dbReference type="PROSITE" id="PS51194"/>
    </source>
</evidence>
<dbReference type="EMBL" id="MHIL01000022">
    <property type="protein sequence ID" value="OGY51198.1"/>
    <property type="molecule type" value="Genomic_DNA"/>
</dbReference>
<dbReference type="CDD" id="cd00268">
    <property type="entry name" value="DEADc"/>
    <property type="match status" value="1"/>
</dbReference>
<name>A0A1G1YFS3_9BACT</name>
<comment type="caution">
    <text evidence="11">The sequence shown here is derived from an EMBL/GenBank/DDBJ whole genome shotgun (WGS) entry which is preliminary data.</text>
</comment>
<dbReference type="PROSITE" id="PS51192">
    <property type="entry name" value="HELICASE_ATP_BIND_1"/>
    <property type="match status" value="1"/>
</dbReference>
<dbReference type="InterPro" id="IPR027417">
    <property type="entry name" value="P-loop_NTPase"/>
</dbReference>
<dbReference type="PROSITE" id="PS51194">
    <property type="entry name" value="HELICASE_CTER"/>
    <property type="match status" value="1"/>
</dbReference>
<evidence type="ECO:0000313" key="12">
    <source>
        <dbReference type="Proteomes" id="UP000177310"/>
    </source>
</evidence>
<dbReference type="GO" id="GO:0016787">
    <property type="term" value="F:hydrolase activity"/>
    <property type="evidence" value="ECO:0007669"/>
    <property type="project" value="UniProtKB-KW"/>
</dbReference>
<reference evidence="11 12" key="1">
    <citation type="journal article" date="2016" name="Nat. Commun.">
        <title>Thousands of microbial genomes shed light on interconnected biogeochemical processes in an aquifer system.</title>
        <authorList>
            <person name="Anantharaman K."/>
            <person name="Brown C.T."/>
            <person name="Hug L.A."/>
            <person name="Sharon I."/>
            <person name="Castelle C.J."/>
            <person name="Probst A.J."/>
            <person name="Thomas B.C."/>
            <person name="Singh A."/>
            <person name="Wilkins M.J."/>
            <person name="Karaoz U."/>
            <person name="Brodie E.L."/>
            <person name="Williams K.H."/>
            <person name="Hubbard S.S."/>
            <person name="Banfield J.F."/>
        </authorList>
    </citation>
    <scope>NUCLEOTIDE SEQUENCE [LARGE SCALE GENOMIC DNA]</scope>
</reference>
<dbReference type="CDD" id="cd18787">
    <property type="entry name" value="SF2_C_DEAD"/>
    <property type="match status" value="1"/>
</dbReference>
<dbReference type="Proteomes" id="UP000177310">
    <property type="component" value="Unassembled WGS sequence"/>
</dbReference>
<feature type="domain" description="Helicase ATP-binding" evidence="8">
    <location>
        <begin position="40"/>
        <end position="208"/>
    </location>
</feature>
<dbReference type="GO" id="GO:0003724">
    <property type="term" value="F:RNA helicase activity"/>
    <property type="evidence" value="ECO:0007669"/>
    <property type="project" value="InterPro"/>
</dbReference>
<evidence type="ECO:0000256" key="5">
    <source>
        <dbReference type="ARBA" id="ARBA00038437"/>
    </source>
</evidence>
<gene>
    <name evidence="11" type="ORF">A3J59_02875</name>
</gene>
<evidence type="ECO:0000256" key="1">
    <source>
        <dbReference type="ARBA" id="ARBA00022741"/>
    </source>
</evidence>
<dbReference type="InterPro" id="IPR014001">
    <property type="entry name" value="Helicase_ATP-bd"/>
</dbReference>
<sequence>MTEQTSKSLDFSNLGIAPKLLDIIGQLRFTTPTPIQRKSIPIAIEGKDLVGIAQTGTGKTMAFGIPMIQRLASHGGKGLVLVPTRELALQVNESLKNIGGKLGLRTAVLIGGAPKEPQLKALAARPHLIIATPGRLIDYLQGRVLHLRDVKILVLDEADLMFDMGFIPQITEILKSVPAERQTLLFSATMPSAIMQIIARHMKLPVSIEVAPSGTPVENVTQEVVVINREDKFEQMKKTLAQYRGSVLVFARTKHGVKNLARKLKTQGFSVAEIHSGRSQNQRSSALKGFKIGQHRILIATDIAARGIDVQNIELVLNFDLPETSEDYVHRIGRTARAGKNGQAITFASPSEILAVRKIEQLIKKTLPKTHLATAESEAPERYPRRSAQGPQPARFNRQRRSPYRQHSDGPRNSFSRRKKKFQPSNKKYY</sequence>
<dbReference type="SMART" id="SM00490">
    <property type="entry name" value="HELICc"/>
    <property type="match status" value="1"/>
</dbReference>
<dbReference type="InterPro" id="IPR050079">
    <property type="entry name" value="DEAD_box_RNA_helicase"/>
</dbReference>
<evidence type="ECO:0000259" key="8">
    <source>
        <dbReference type="PROSITE" id="PS51192"/>
    </source>
</evidence>
<feature type="short sequence motif" description="Q motif" evidence="6">
    <location>
        <begin position="9"/>
        <end position="37"/>
    </location>
</feature>
<evidence type="ECO:0000313" key="11">
    <source>
        <dbReference type="EMBL" id="OGY51198.1"/>
    </source>
</evidence>
<dbReference type="GO" id="GO:0003676">
    <property type="term" value="F:nucleic acid binding"/>
    <property type="evidence" value="ECO:0007669"/>
    <property type="project" value="InterPro"/>
</dbReference>
<dbReference type="SUPFAM" id="SSF52540">
    <property type="entry name" value="P-loop containing nucleoside triphosphate hydrolases"/>
    <property type="match status" value="1"/>
</dbReference>
<feature type="domain" description="Helicase C-terminal" evidence="9">
    <location>
        <begin position="219"/>
        <end position="378"/>
    </location>
</feature>
<dbReference type="PROSITE" id="PS51195">
    <property type="entry name" value="Q_MOTIF"/>
    <property type="match status" value="1"/>
</dbReference>
<proteinExistence type="inferred from homology"/>
<keyword evidence="2" id="KW-0378">Hydrolase</keyword>
<dbReference type="InterPro" id="IPR001650">
    <property type="entry name" value="Helicase_C-like"/>
</dbReference>
<evidence type="ECO:0008006" key="13">
    <source>
        <dbReference type="Google" id="ProtNLM"/>
    </source>
</evidence>
<keyword evidence="4" id="KW-0067">ATP-binding</keyword>